<sequence>MTIVLITGATGKQGGSVINSLIEKDASFKILAVTRDVNSAPAKKVAQKSSNITLIQGNLDDPGAIFEYVKRETSEPVWGVFSVQTANPRNDDERRQGIALVDESLKQDVKFFVYSSVDRGGPKSDTNPTPVPHFIHKHEIEKHLEEKTKRHIHGLDNPPPSGIL</sequence>
<dbReference type="Proteomes" id="UP000191672">
    <property type="component" value="Unassembled WGS sequence"/>
</dbReference>
<dbReference type="InterPro" id="IPR051164">
    <property type="entry name" value="NmrA-like_oxidored"/>
</dbReference>
<gene>
    <name evidence="4" type="ORF">PENANT_c001G09664</name>
</gene>
<dbReference type="PANTHER" id="PTHR42748:SF7">
    <property type="entry name" value="NMRA LIKE REDOX SENSOR 1-RELATED"/>
    <property type="match status" value="1"/>
</dbReference>
<organism evidence="4 5">
    <name type="scientific">Penicillium antarcticum</name>
    <dbReference type="NCBI Taxonomy" id="416450"/>
    <lineage>
        <taxon>Eukaryota</taxon>
        <taxon>Fungi</taxon>
        <taxon>Dikarya</taxon>
        <taxon>Ascomycota</taxon>
        <taxon>Pezizomycotina</taxon>
        <taxon>Eurotiomycetes</taxon>
        <taxon>Eurotiomycetidae</taxon>
        <taxon>Eurotiales</taxon>
        <taxon>Aspergillaceae</taxon>
        <taxon>Penicillium</taxon>
    </lineage>
</organism>
<accession>A0A1V6QPG2</accession>
<evidence type="ECO:0000259" key="3">
    <source>
        <dbReference type="Pfam" id="PF05368"/>
    </source>
</evidence>
<evidence type="ECO:0000313" key="5">
    <source>
        <dbReference type="Proteomes" id="UP000191672"/>
    </source>
</evidence>
<comment type="caution">
    <text evidence="4">The sequence shown here is derived from an EMBL/GenBank/DDBJ whole genome shotgun (WGS) entry which is preliminary data.</text>
</comment>
<dbReference type="Pfam" id="PF05368">
    <property type="entry name" value="NmrA"/>
    <property type="match status" value="1"/>
</dbReference>
<dbReference type="GO" id="GO:0005634">
    <property type="term" value="C:nucleus"/>
    <property type="evidence" value="ECO:0007669"/>
    <property type="project" value="TreeGrafter"/>
</dbReference>
<feature type="domain" description="NmrA-like" evidence="3">
    <location>
        <begin position="4"/>
        <end position="150"/>
    </location>
</feature>
<name>A0A1V6QPG2_9EURO</name>
<reference evidence="5" key="1">
    <citation type="journal article" date="2017" name="Nat. Microbiol.">
        <title>Global analysis of biosynthetic gene clusters reveals vast potential of secondary metabolite production in Penicillium species.</title>
        <authorList>
            <person name="Nielsen J.C."/>
            <person name="Grijseels S."/>
            <person name="Prigent S."/>
            <person name="Ji B."/>
            <person name="Dainat J."/>
            <person name="Nielsen K.F."/>
            <person name="Frisvad J.C."/>
            <person name="Workman M."/>
            <person name="Nielsen J."/>
        </authorList>
    </citation>
    <scope>NUCLEOTIDE SEQUENCE [LARGE SCALE GENOMIC DNA]</scope>
    <source>
        <strain evidence="5">IBT 31811</strain>
    </source>
</reference>
<proteinExistence type="inferred from homology"/>
<comment type="similarity">
    <text evidence="1">Belongs to the NmrA-type oxidoreductase family.</text>
</comment>
<evidence type="ECO:0000256" key="2">
    <source>
        <dbReference type="ARBA" id="ARBA00022857"/>
    </source>
</evidence>
<protein>
    <recommendedName>
        <fullName evidence="3">NmrA-like domain-containing protein</fullName>
    </recommendedName>
</protein>
<dbReference type="Gene3D" id="3.40.50.720">
    <property type="entry name" value="NAD(P)-binding Rossmann-like Domain"/>
    <property type="match status" value="1"/>
</dbReference>
<dbReference type="SUPFAM" id="SSF51735">
    <property type="entry name" value="NAD(P)-binding Rossmann-fold domains"/>
    <property type="match status" value="1"/>
</dbReference>
<keyword evidence="5" id="KW-1185">Reference proteome</keyword>
<dbReference type="InterPro" id="IPR008030">
    <property type="entry name" value="NmrA-like"/>
</dbReference>
<evidence type="ECO:0000313" key="4">
    <source>
        <dbReference type="EMBL" id="OQD90842.1"/>
    </source>
</evidence>
<dbReference type="AlphaFoldDB" id="A0A1V6QPG2"/>
<dbReference type="EMBL" id="MDYN01000001">
    <property type="protein sequence ID" value="OQD90842.1"/>
    <property type="molecule type" value="Genomic_DNA"/>
</dbReference>
<dbReference type="STRING" id="416450.A0A1V6QPG2"/>
<dbReference type="InterPro" id="IPR036291">
    <property type="entry name" value="NAD(P)-bd_dom_sf"/>
</dbReference>
<keyword evidence="2" id="KW-0521">NADP</keyword>
<evidence type="ECO:0000256" key="1">
    <source>
        <dbReference type="ARBA" id="ARBA00006328"/>
    </source>
</evidence>
<dbReference type="PANTHER" id="PTHR42748">
    <property type="entry name" value="NITROGEN METABOLITE REPRESSION PROTEIN NMRA FAMILY MEMBER"/>
    <property type="match status" value="1"/>
</dbReference>